<dbReference type="GO" id="GO:0004527">
    <property type="term" value="F:exonuclease activity"/>
    <property type="evidence" value="ECO:0007669"/>
    <property type="project" value="UniProtKB-KW"/>
</dbReference>
<dbReference type="InterPro" id="IPR003156">
    <property type="entry name" value="DHHA1_dom"/>
</dbReference>
<accession>A0ABQ5MH49</accession>
<protein>
    <recommendedName>
        <fullName evidence="2">Single-stranded-DNA-specific exonuclease RecJ</fullName>
    </recommendedName>
</protein>
<keyword evidence="3" id="KW-0540">Nuclease</keyword>
<dbReference type="Gene3D" id="3.10.310.30">
    <property type="match status" value="1"/>
</dbReference>
<name>A0ABQ5MH49_9FLAO</name>
<dbReference type="InterPro" id="IPR051673">
    <property type="entry name" value="SSDNA_exonuclease_RecJ"/>
</dbReference>
<evidence type="ECO:0000259" key="8">
    <source>
        <dbReference type="Pfam" id="PF17768"/>
    </source>
</evidence>
<dbReference type="PANTHER" id="PTHR30255">
    <property type="entry name" value="SINGLE-STRANDED-DNA-SPECIFIC EXONUCLEASE RECJ"/>
    <property type="match status" value="1"/>
</dbReference>
<gene>
    <name evidence="9" type="primary">recJ</name>
    <name evidence="9" type="ORF">Y10_10820</name>
</gene>
<evidence type="ECO:0000256" key="1">
    <source>
        <dbReference type="ARBA" id="ARBA00005915"/>
    </source>
</evidence>
<evidence type="ECO:0000256" key="3">
    <source>
        <dbReference type="ARBA" id="ARBA00022722"/>
    </source>
</evidence>
<dbReference type="Proteomes" id="UP001143543">
    <property type="component" value="Unassembled WGS sequence"/>
</dbReference>
<dbReference type="InterPro" id="IPR041122">
    <property type="entry name" value="RecJ_OB"/>
</dbReference>
<organism evidence="9 10">
    <name type="scientific">Neptunitalea lumnitzerae</name>
    <dbReference type="NCBI Taxonomy" id="2965509"/>
    <lineage>
        <taxon>Bacteria</taxon>
        <taxon>Pseudomonadati</taxon>
        <taxon>Bacteroidota</taxon>
        <taxon>Flavobacteriia</taxon>
        <taxon>Flavobacteriales</taxon>
        <taxon>Flavobacteriaceae</taxon>
        <taxon>Neptunitalea</taxon>
    </lineage>
</organism>
<dbReference type="InterPro" id="IPR001667">
    <property type="entry name" value="DDH_dom"/>
</dbReference>
<evidence type="ECO:0000256" key="4">
    <source>
        <dbReference type="ARBA" id="ARBA00022801"/>
    </source>
</evidence>
<evidence type="ECO:0000256" key="2">
    <source>
        <dbReference type="ARBA" id="ARBA00019841"/>
    </source>
</evidence>
<keyword evidence="5 9" id="KW-0269">Exonuclease</keyword>
<feature type="domain" description="DHHA1" evidence="7">
    <location>
        <begin position="348"/>
        <end position="439"/>
    </location>
</feature>
<dbReference type="Gene3D" id="3.90.1640.30">
    <property type="match status" value="1"/>
</dbReference>
<keyword evidence="4" id="KW-0378">Hydrolase</keyword>
<proteinExistence type="inferred from homology"/>
<dbReference type="InterPro" id="IPR038763">
    <property type="entry name" value="DHH_sf"/>
</dbReference>
<comment type="similarity">
    <text evidence="1">Belongs to the RecJ family.</text>
</comment>
<reference evidence="9" key="1">
    <citation type="submission" date="2022-07" db="EMBL/GenBank/DDBJ databases">
        <title>Taxonomy of Novel Oxalotrophic and Methylotrophic Bacteria.</title>
        <authorList>
            <person name="Sahin N."/>
            <person name="Tani A."/>
        </authorList>
    </citation>
    <scope>NUCLEOTIDE SEQUENCE</scope>
    <source>
        <strain evidence="9">Y10</strain>
    </source>
</reference>
<dbReference type="Pfam" id="PF02272">
    <property type="entry name" value="DHHA1"/>
    <property type="match status" value="1"/>
</dbReference>
<dbReference type="SUPFAM" id="SSF64182">
    <property type="entry name" value="DHH phosphoesterases"/>
    <property type="match status" value="1"/>
</dbReference>
<evidence type="ECO:0000259" key="6">
    <source>
        <dbReference type="Pfam" id="PF01368"/>
    </source>
</evidence>
<evidence type="ECO:0000259" key="7">
    <source>
        <dbReference type="Pfam" id="PF02272"/>
    </source>
</evidence>
<dbReference type="EMBL" id="BRVO01000001">
    <property type="protein sequence ID" value="GLB48714.1"/>
    <property type="molecule type" value="Genomic_DNA"/>
</dbReference>
<evidence type="ECO:0000313" key="9">
    <source>
        <dbReference type="EMBL" id="GLB48714.1"/>
    </source>
</evidence>
<dbReference type="RefSeq" id="WP_281764346.1">
    <property type="nucleotide sequence ID" value="NZ_BRVO01000001.1"/>
</dbReference>
<dbReference type="Pfam" id="PF17768">
    <property type="entry name" value="RecJ_OB"/>
    <property type="match status" value="1"/>
</dbReference>
<comment type="caution">
    <text evidence="9">The sequence shown here is derived from an EMBL/GenBank/DDBJ whole genome shotgun (WGS) entry which is preliminary data.</text>
</comment>
<dbReference type="PANTHER" id="PTHR30255:SF2">
    <property type="entry name" value="SINGLE-STRANDED-DNA-SPECIFIC EXONUCLEASE RECJ"/>
    <property type="match status" value="1"/>
</dbReference>
<dbReference type="InterPro" id="IPR004610">
    <property type="entry name" value="RecJ"/>
</dbReference>
<evidence type="ECO:0000256" key="5">
    <source>
        <dbReference type="ARBA" id="ARBA00022839"/>
    </source>
</evidence>
<feature type="domain" description="DDH" evidence="6">
    <location>
        <begin position="78"/>
        <end position="228"/>
    </location>
</feature>
<sequence length="565" mass="62765">MRWKLQPKPDADKVQHLQQALGVDTFVATLLVQRGIETFEAAKDFFRPQLSHLHDPYLMKDMEKAVARIEEAIANGEHILVYGDYDVDGTTAVSLMSSYLLSIYPAVATYIPDRYNEGYGVSYQGIDFAYDNEVTLIVALDCGIKAVEKVAYAKEKGIDFVICDHHRPGATVPDAVAVLDPKQEDCNYPYDELCGCGVGFKLIQALAANREQTITDLIPYLDLVATAIAADIVPITGENRVLCYYGLKVINSQPRVGIKALIGELKKKELTVTDVVFIIAPRINAAGRMEHGQHAVNLLTETDEAQATFFAKDIEEYNANRRSLDEQITQEALAQIQDLKEENNSTSVVYDESWHKGVIGIVASRLTETYFRPTLVFTKSGEKLAASARSVPGFDVYNALEACADCIEQFGGHKYAAGLTLLPEQYDVFKAKFEAVVKETIDTKLLTPEITIDEVIPLEAINAKFYRIIKQFAPFGPGNMTPVFMTEQVTDTGWGKKVGETGDHLRFVLDAPLPGERKNLTGIGFGLGDKYELITHKKPFAIAYTIDENEWQGTVSLQLRVKDLR</sequence>
<dbReference type="NCBIfam" id="TIGR00644">
    <property type="entry name" value="recJ"/>
    <property type="match status" value="1"/>
</dbReference>
<feature type="domain" description="RecJ OB" evidence="8">
    <location>
        <begin position="452"/>
        <end position="563"/>
    </location>
</feature>
<evidence type="ECO:0000313" key="10">
    <source>
        <dbReference type="Proteomes" id="UP001143543"/>
    </source>
</evidence>
<dbReference type="Pfam" id="PF01368">
    <property type="entry name" value="DHH"/>
    <property type="match status" value="1"/>
</dbReference>
<keyword evidence="10" id="KW-1185">Reference proteome</keyword>